<organism evidence="5 6">
    <name type="scientific">Vreelandella gomseomensis</name>
    <dbReference type="NCBI Taxonomy" id="370766"/>
    <lineage>
        <taxon>Bacteria</taxon>
        <taxon>Pseudomonadati</taxon>
        <taxon>Pseudomonadota</taxon>
        <taxon>Gammaproteobacteria</taxon>
        <taxon>Oceanospirillales</taxon>
        <taxon>Halomonadaceae</taxon>
        <taxon>Vreelandella</taxon>
    </lineage>
</organism>
<dbReference type="SUPFAM" id="SSF82282">
    <property type="entry name" value="Homocysteine S-methyltransferase"/>
    <property type="match status" value="1"/>
</dbReference>
<keyword evidence="3" id="KW-0862">Zinc</keyword>
<dbReference type="EMBL" id="JARWAI010000009">
    <property type="protein sequence ID" value="MDR5875735.1"/>
    <property type="molecule type" value="Genomic_DNA"/>
</dbReference>
<feature type="binding site" evidence="3">
    <location>
        <position position="281"/>
    </location>
    <ligand>
        <name>Zn(2+)</name>
        <dbReference type="ChEBI" id="CHEBI:29105"/>
    </ligand>
</feature>
<feature type="binding site" evidence="3">
    <location>
        <position position="209"/>
    </location>
    <ligand>
        <name>Zn(2+)</name>
        <dbReference type="ChEBI" id="CHEBI:29105"/>
    </ligand>
</feature>
<proteinExistence type="predicted"/>
<dbReference type="PANTHER" id="PTHR11103">
    <property type="entry name" value="SLR1189 PROTEIN"/>
    <property type="match status" value="1"/>
</dbReference>
<evidence type="ECO:0000256" key="1">
    <source>
        <dbReference type="ARBA" id="ARBA00022603"/>
    </source>
</evidence>
<protein>
    <submittedName>
        <fullName evidence="5">Homocysteine S-methyltransferase family protein</fullName>
    </submittedName>
</protein>
<comment type="caution">
    <text evidence="5">The sequence shown here is derived from an EMBL/GenBank/DDBJ whole genome shotgun (WGS) entry which is preliminary data.</text>
</comment>
<sequence length="305" mass="32556">MRTEKVDIVLLDGGMGQELRKRSRQPASPLWSAQVMLDEPHLVTDAHRDFIQAGARVIKLNNYTATPLRLARDGDPATFEPLHAAALDAAHQAREASANAQDVRIAGCLPPLVASYHPDSVPDDATCLRDYRRLVAQQADGVDLFLCETMSLIREARAATTAAVESRHPVWVAFTVDDRDGARLRSGESLTEAAREVVALGAERILVNCSVPEAVTAAMQALAELDVPFGGYANGFTSVDALQPGGTVDTLASRADLDSEAYAEQALAWVEQGATLVGGCCEVGPAHIAALAKCLTERGYRLVAS</sequence>
<dbReference type="Gene3D" id="3.20.20.330">
    <property type="entry name" value="Homocysteine-binding-like domain"/>
    <property type="match status" value="1"/>
</dbReference>
<dbReference type="PROSITE" id="PS50970">
    <property type="entry name" value="HCY"/>
    <property type="match status" value="1"/>
</dbReference>
<feature type="binding site" evidence="3">
    <location>
        <position position="280"/>
    </location>
    <ligand>
        <name>Zn(2+)</name>
        <dbReference type="ChEBI" id="CHEBI:29105"/>
    </ligand>
</feature>
<dbReference type="Proteomes" id="UP001269267">
    <property type="component" value="Unassembled WGS sequence"/>
</dbReference>
<dbReference type="PANTHER" id="PTHR11103:SF18">
    <property type="entry name" value="SLR1189 PROTEIN"/>
    <property type="match status" value="1"/>
</dbReference>
<keyword evidence="3" id="KW-0479">Metal-binding</keyword>
<evidence type="ECO:0000313" key="5">
    <source>
        <dbReference type="EMBL" id="MDR5875735.1"/>
    </source>
</evidence>
<dbReference type="InterPro" id="IPR003726">
    <property type="entry name" value="HCY_dom"/>
</dbReference>
<accession>A0ABU1GE23</accession>
<gene>
    <name evidence="5" type="ORF">QC815_12505</name>
</gene>
<dbReference type="RefSeq" id="WP_230445696.1">
    <property type="nucleotide sequence ID" value="NZ_JARWAI010000009.1"/>
</dbReference>
<evidence type="ECO:0000259" key="4">
    <source>
        <dbReference type="PROSITE" id="PS50970"/>
    </source>
</evidence>
<name>A0ABU1GE23_9GAMM</name>
<keyword evidence="6" id="KW-1185">Reference proteome</keyword>
<comment type="cofactor">
    <cofactor evidence="3">
        <name>Zn(2+)</name>
        <dbReference type="ChEBI" id="CHEBI:29105"/>
    </cofactor>
</comment>
<feature type="domain" description="Hcy-binding" evidence="4">
    <location>
        <begin position="1"/>
        <end position="295"/>
    </location>
</feature>
<dbReference type="Pfam" id="PF02574">
    <property type="entry name" value="S-methyl_trans"/>
    <property type="match status" value="1"/>
</dbReference>
<dbReference type="InterPro" id="IPR036589">
    <property type="entry name" value="HCY_dom_sf"/>
</dbReference>
<dbReference type="PIRSF" id="PIRSF037505">
    <property type="entry name" value="Betaine_HMT"/>
    <property type="match status" value="1"/>
</dbReference>
<evidence type="ECO:0000256" key="3">
    <source>
        <dbReference type="PROSITE-ProRule" id="PRU00333"/>
    </source>
</evidence>
<keyword evidence="1 3" id="KW-0489">Methyltransferase</keyword>
<dbReference type="InterPro" id="IPR017226">
    <property type="entry name" value="BHMT-like"/>
</dbReference>
<evidence type="ECO:0000313" key="6">
    <source>
        <dbReference type="Proteomes" id="UP001269267"/>
    </source>
</evidence>
<evidence type="ECO:0000256" key="2">
    <source>
        <dbReference type="ARBA" id="ARBA00022679"/>
    </source>
</evidence>
<reference evidence="5 6" key="1">
    <citation type="submission" date="2023-04" db="EMBL/GenBank/DDBJ databases">
        <title>A long-awaited taxogenomic arrangement of the family Halomonadaceae.</title>
        <authorList>
            <person name="De La Haba R."/>
            <person name="Chuvochina M."/>
            <person name="Wittouck S."/>
            <person name="Arahal D.R."/>
            <person name="Sanchez-Porro C."/>
            <person name="Hugenholtz P."/>
            <person name="Ventosa A."/>
        </authorList>
    </citation>
    <scope>NUCLEOTIDE SEQUENCE [LARGE SCALE GENOMIC DNA]</scope>
    <source>
        <strain evidence="5 6">DSM 18042</strain>
    </source>
</reference>
<keyword evidence="2 3" id="KW-0808">Transferase</keyword>